<sequence length="71" mass="7766">MNQALLTILVNGQPHRLPTPISVAELLVQLGHEQKRVAVELNREIVPKSRHAEQQLADGDQLELVHAMGGG</sequence>
<dbReference type="InterPro" id="IPR010035">
    <property type="entry name" value="Thi_S"/>
</dbReference>
<evidence type="ECO:0000313" key="1">
    <source>
        <dbReference type="EMBL" id="MBD8524228.1"/>
    </source>
</evidence>
<dbReference type="PANTHER" id="PTHR34472:SF1">
    <property type="entry name" value="SULFUR CARRIER PROTEIN THIS"/>
    <property type="match status" value="1"/>
</dbReference>
<organism evidence="1 2">
    <name type="scientific">Pseudomarimonas arenosa</name>
    <dbReference type="NCBI Taxonomy" id="2774145"/>
    <lineage>
        <taxon>Bacteria</taxon>
        <taxon>Pseudomonadati</taxon>
        <taxon>Pseudomonadota</taxon>
        <taxon>Gammaproteobacteria</taxon>
        <taxon>Lysobacterales</taxon>
        <taxon>Lysobacteraceae</taxon>
        <taxon>Pseudomarimonas</taxon>
    </lineage>
</organism>
<dbReference type="CDD" id="cd00565">
    <property type="entry name" value="Ubl_ThiS"/>
    <property type="match status" value="1"/>
</dbReference>
<keyword evidence="2" id="KW-1185">Reference proteome</keyword>
<dbReference type="PANTHER" id="PTHR34472">
    <property type="entry name" value="SULFUR CARRIER PROTEIN THIS"/>
    <property type="match status" value="1"/>
</dbReference>
<dbReference type="EMBL" id="JACYTR010000001">
    <property type="protein sequence ID" value="MBD8524228.1"/>
    <property type="molecule type" value="Genomic_DNA"/>
</dbReference>
<dbReference type="AlphaFoldDB" id="A0AAW3ZDX4"/>
<dbReference type="InterPro" id="IPR003749">
    <property type="entry name" value="ThiS/MoaD-like"/>
</dbReference>
<dbReference type="Gene3D" id="3.10.20.30">
    <property type="match status" value="1"/>
</dbReference>
<accession>A0AAW3ZDX4</accession>
<name>A0AAW3ZDX4_9GAMM</name>
<proteinExistence type="predicted"/>
<protein>
    <submittedName>
        <fullName evidence="1">Sulfur carrier protein ThiS</fullName>
    </submittedName>
</protein>
<evidence type="ECO:0000313" key="2">
    <source>
        <dbReference type="Proteomes" id="UP000613768"/>
    </source>
</evidence>
<comment type="caution">
    <text evidence="1">The sequence shown here is derived from an EMBL/GenBank/DDBJ whole genome shotgun (WGS) entry which is preliminary data.</text>
</comment>
<reference evidence="1 2" key="1">
    <citation type="submission" date="2020-09" db="EMBL/GenBank/DDBJ databases">
        <title>Pseudoxanthomonas sp. CAU 1598 isolated from sand of Yaerae Beach.</title>
        <authorList>
            <person name="Kim W."/>
        </authorList>
    </citation>
    <scope>NUCLEOTIDE SEQUENCE [LARGE SCALE GENOMIC DNA]</scope>
    <source>
        <strain evidence="1 2">CAU 1598</strain>
    </source>
</reference>
<dbReference type="InterPro" id="IPR016155">
    <property type="entry name" value="Mopterin_synth/thiamin_S_b"/>
</dbReference>
<dbReference type="RefSeq" id="WP_192027573.1">
    <property type="nucleotide sequence ID" value="NZ_JACYTR010000001.1"/>
</dbReference>
<dbReference type="Proteomes" id="UP000613768">
    <property type="component" value="Unassembled WGS sequence"/>
</dbReference>
<dbReference type="SUPFAM" id="SSF54285">
    <property type="entry name" value="MoaD/ThiS"/>
    <property type="match status" value="1"/>
</dbReference>
<gene>
    <name evidence="1" type="primary">thiS</name>
    <name evidence="1" type="ORF">IFO71_00590</name>
</gene>
<dbReference type="NCBIfam" id="TIGR01683">
    <property type="entry name" value="thiS"/>
    <property type="match status" value="1"/>
</dbReference>
<dbReference type="Pfam" id="PF02597">
    <property type="entry name" value="ThiS"/>
    <property type="match status" value="1"/>
</dbReference>
<dbReference type="InterPro" id="IPR012675">
    <property type="entry name" value="Beta-grasp_dom_sf"/>
</dbReference>